<organism evidence="10 11">
    <name type="scientific">Streptomyces gardneri</name>
    <dbReference type="NCBI Taxonomy" id="66892"/>
    <lineage>
        <taxon>Bacteria</taxon>
        <taxon>Bacillati</taxon>
        <taxon>Actinomycetota</taxon>
        <taxon>Actinomycetes</taxon>
        <taxon>Kitasatosporales</taxon>
        <taxon>Streptomycetaceae</taxon>
        <taxon>Streptomyces</taxon>
    </lineage>
</organism>
<dbReference type="EMBL" id="BJMN01000032">
    <property type="protein sequence ID" value="GEB59326.1"/>
    <property type="molecule type" value="Genomic_DNA"/>
</dbReference>
<feature type="compositionally biased region" description="Low complexity" evidence="6">
    <location>
        <begin position="303"/>
        <end position="340"/>
    </location>
</feature>
<keyword evidence="2" id="KW-1003">Cell membrane</keyword>
<feature type="compositionally biased region" description="Low complexity" evidence="6">
    <location>
        <begin position="56"/>
        <end position="67"/>
    </location>
</feature>
<dbReference type="InterPro" id="IPR010432">
    <property type="entry name" value="RDD"/>
</dbReference>
<keyword evidence="5 7" id="KW-0472">Membrane</keyword>
<name>A0A4Y3RNH2_9ACTN</name>
<feature type="compositionally biased region" description="Low complexity" evidence="6">
    <location>
        <begin position="204"/>
        <end position="226"/>
    </location>
</feature>
<feature type="domain" description="DUF2510" evidence="9">
    <location>
        <begin position="14"/>
        <end position="44"/>
    </location>
</feature>
<gene>
    <name evidence="10" type="ORF">SGA01_49310</name>
</gene>
<feature type="transmembrane region" description="Helical" evidence="7">
    <location>
        <begin position="378"/>
        <end position="396"/>
    </location>
</feature>
<dbReference type="AlphaFoldDB" id="A0A4Y3RNH2"/>
<feature type="compositionally biased region" description="Polar residues" evidence="6">
    <location>
        <begin position="165"/>
        <end position="177"/>
    </location>
</feature>
<evidence type="ECO:0000256" key="2">
    <source>
        <dbReference type="ARBA" id="ARBA00022475"/>
    </source>
</evidence>
<dbReference type="RefSeq" id="WP_141298518.1">
    <property type="nucleotide sequence ID" value="NZ_BJMN01000032.1"/>
</dbReference>
<keyword evidence="11" id="KW-1185">Reference proteome</keyword>
<reference evidence="10 11" key="1">
    <citation type="submission" date="2019-06" db="EMBL/GenBank/DDBJ databases">
        <title>Whole genome shotgun sequence of Streptomyces gardneri NBRC 12865.</title>
        <authorList>
            <person name="Hosoyama A."/>
            <person name="Uohara A."/>
            <person name="Ohji S."/>
            <person name="Ichikawa N."/>
        </authorList>
    </citation>
    <scope>NUCLEOTIDE SEQUENCE [LARGE SCALE GENOMIC DNA]</scope>
    <source>
        <strain evidence="10 11">NBRC 12865</strain>
    </source>
</reference>
<evidence type="ECO:0000256" key="7">
    <source>
        <dbReference type="SAM" id="Phobius"/>
    </source>
</evidence>
<evidence type="ECO:0000313" key="10">
    <source>
        <dbReference type="EMBL" id="GEB59326.1"/>
    </source>
</evidence>
<dbReference type="Pfam" id="PF10708">
    <property type="entry name" value="DUF2510"/>
    <property type="match status" value="1"/>
</dbReference>
<feature type="region of interest" description="Disordered" evidence="6">
    <location>
        <begin position="29"/>
        <end position="134"/>
    </location>
</feature>
<sequence length="519" mass="54360">MATPPGGGGEVPQAGYYPDPSIPGYIRYWNGGAWVPGTSRPAPKDGEGTPNPPAGAIPAGPILASGPAPAPVVPQYPAAAQNLAPAQSRAPAPSPVRNPAQDPAHGPVQNPAHDPARIAAQNQGGSPALAPAPVPAALPAASVPAVEETGPVFFDDFEEEPVTPEPSSAWQADTARQTGFGGDRDQKVAWGAPQEQQPEPPVQPQAQAQPQHPAQHQPQPQRRAPVVPDPRTPAEWPVAGASEPAEPHAAAPAPTPAPAPTADPRSTGGAARLGGMPVTPAPAPAPQPQAAPEPVTPAPVPSTPSWAQQPQPQVQHQPRPQPQPQAQAQPQEQQEQQQPVLPWKPPVEDVFQQAARAQAAARPAGLGRRLLARLIDTVVLGALVGAAAFPFVTAALDHIDGKIEAAKQSGTTVQVWLLDATTSVQFGIALASLFVIGVLYEALPTAKWGRTLGKKLCGLEVRDIEAHQPPRFGAALRRWLVYSVLGLLVIGVLNVLWCLFDRPWRQCWHDKAARTFVAR</sequence>
<feature type="compositionally biased region" description="Low complexity" evidence="6">
    <location>
        <begin position="75"/>
        <end position="91"/>
    </location>
</feature>
<keyword evidence="3 7" id="KW-0812">Transmembrane</keyword>
<dbReference type="GO" id="GO:0005886">
    <property type="term" value="C:plasma membrane"/>
    <property type="evidence" value="ECO:0007669"/>
    <property type="project" value="UniProtKB-SubCell"/>
</dbReference>
<feature type="transmembrane region" description="Helical" evidence="7">
    <location>
        <begin position="416"/>
        <end position="440"/>
    </location>
</feature>
<dbReference type="Pfam" id="PF06271">
    <property type="entry name" value="RDD"/>
    <property type="match status" value="1"/>
</dbReference>
<accession>A0A4Y3RNH2</accession>
<evidence type="ECO:0008006" key="12">
    <source>
        <dbReference type="Google" id="ProtNLM"/>
    </source>
</evidence>
<evidence type="ECO:0000256" key="5">
    <source>
        <dbReference type="ARBA" id="ARBA00023136"/>
    </source>
</evidence>
<evidence type="ECO:0000259" key="9">
    <source>
        <dbReference type="Pfam" id="PF10708"/>
    </source>
</evidence>
<evidence type="ECO:0000256" key="1">
    <source>
        <dbReference type="ARBA" id="ARBA00004651"/>
    </source>
</evidence>
<dbReference type="InterPro" id="IPR051791">
    <property type="entry name" value="Pra-immunoreactive"/>
</dbReference>
<proteinExistence type="predicted"/>
<keyword evidence="4 7" id="KW-1133">Transmembrane helix</keyword>
<evidence type="ECO:0000313" key="11">
    <source>
        <dbReference type="Proteomes" id="UP000315226"/>
    </source>
</evidence>
<dbReference type="InterPro" id="IPR018929">
    <property type="entry name" value="DUF2510"/>
</dbReference>
<evidence type="ECO:0000259" key="8">
    <source>
        <dbReference type="Pfam" id="PF06271"/>
    </source>
</evidence>
<protein>
    <recommendedName>
        <fullName evidence="12">RDD family protein</fullName>
    </recommendedName>
</protein>
<dbReference type="Proteomes" id="UP000315226">
    <property type="component" value="Unassembled WGS sequence"/>
</dbReference>
<feature type="region of interest" description="Disordered" evidence="6">
    <location>
        <begin position="149"/>
        <end position="340"/>
    </location>
</feature>
<dbReference type="PANTHER" id="PTHR36115">
    <property type="entry name" value="PROLINE-RICH ANTIGEN HOMOLOG-RELATED"/>
    <property type="match status" value="1"/>
</dbReference>
<dbReference type="PANTHER" id="PTHR36115:SF4">
    <property type="entry name" value="MEMBRANE PROTEIN"/>
    <property type="match status" value="1"/>
</dbReference>
<comment type="subcellular location">
    <subcellularLocation>
        <location evidence="1">Cell membrane</location>
        <topology evidence="1">Multi-pass membrane protein</topology>
    </subcellularLocation>
</comment>
<feature type="domain" description="RDD" evidence="8">
    <location>
        <begin position="364"/>
        <end position="513"/>
    </location>
</feature>
<feature type="transmembrane region" description="Helical" evidence="7">
    <location>
        <begin position="479"/>
        <end position="500"/>
    </location>
</feature>
<dbReference type="OrthoDB" id="4207282at2"/>
<evidence type="ECO:0000256" key="6">
    <source>
        <dbReference type="SAM" id="MobiDB-lite"/>
    </source>
</evidence>
<evidence type="ECO:0000256" key="4">
    <source>
        <dbReference type="ARBA" id="ARBA00022989"/>
    </source>
</evidence>
<feature type="compositionally biased region" description="Low complexity" evidence="6">
    <location>
        <begin position="239"/>
        <end position="252"/>
    </location>
</feature>
<feature type="compositionally biased region" description="Pro residues" evidence="6">
    <location>
        <begin position="279"/>
        <end position="302"/>
    </location>
</feature>
<comment type="caution">
    <text evidence="10">The sequence shown here is derived from an EMBL/GenBank/DDBJ whole genome shotgun (WGS) entry which is preliminary data.</text>
</comment>
<evidence type="ECO:0000256" key="3">
    <source>
        <dbReference type="ARBA" id="ARBA00022692"/>
    </source>
</evidence>